<dbReference type="OrthoDB" id="10042665at2759"/>
<dbReference type="InterPro" id="IPR027417">
    <property type="entry name" value="P-loop_NTPase"/>
</dbReference>
<keyword evidence="3" id="KW-1185">Reference proteome</keyword>
<reference evidence="2" key="1">
    <citation type="journal article" date="2020" name="Stud. Mycol.">
        <title>101 Dothideomycetes genomes: a test case for predicting lifestyles and emergence of pathogens.</title>
        <authorList>
            <person name="Haridas S."/>
            <person name="Albert R."/>
            <person name="Binder M."/>
            <person name="Bloem J."/>
            <person name="Labutti K."/>
            <person name="Salamov A."/>
            <person name="Andreopoulos B."/>
            <person name="Baker S."/>
            <person name="Barry K."/>
            <person name="Bills G."/>
            <person name="Bluhm B."/>
            <person name="Cannon C."/>
            <person name="Castanera R."/>
            <person name="Culley D."/>
            <person name="Daum C."/>
            <person name="Ezra D."/>
            <person name="Gonzalez J."/>
            <person name="Henrissat B."/>
            <person name="Kuo A."/>
            <person name="Liang C."/>
            <person name="Lipzen A."/>
            <person name="Lutzoni F."/>
            <person name="Magnuson J."/>
            <person name="Mondo S."/>
            <person name="Nolan M."/>
            <person name="Ohm R."/>
            <person name="Pangilinan J."/>
            <person name="Park H.-J."/>
            <person name="Ramirez L."/>
            <person name="Alfaro M."/>
            <person name="Sun H."/>
            <person name="Tritt A."/>
            <person name="Yoshinaga Y."/>
            <person name="Zwiers L.-H."/>
            <person name="Turgeon B."/>
            <person name="Goodwin S."/>
            <person name="Spatafora J."/>
            <person name="Crous P."/>
            <person name="Grigoriev I."/>
        </authorList>
    </citation>
    <scope>NUCLEOTIDE SEQUENCE</scope>
    <source>
        <strain evidence="2">CBS 109.77</strain>
    </source>
</reference>
<gene>
    <name evidence="2" type="ORF">K505DRAFT_350839</name>
</gene>
<dbReference type="PANTHER" id="PTHR46411:SF3">
    <property type="entry name" value="AAA+ ATPASE DOMAIN-CONTAINING PROTEIN"/>
    <property type="match status" value="1"/>
</dbReference>
<dbReference type="InterPro" id="IPR003959">
    <property type="entry name" value="ATPase_AAA_core"/>
</dbReference>
<protein>
    <submittedName>
        <fullName evidence="2">P-loop containing nucleoside triphosphate hydrolase protein</fullName>
    </submittedName>
</protein>
<dbReference type="EMBL" id="MU001984">
    <property type="protein sequence ID" value="KAF2792135.1"/>
    <property type="molecule type" value="Genomic_DNA"/>
</dbReference>
<dbReference type="Gene3D" id="3.40.50.300">
    <property type="entry name" value="P-loop containing nucleotide triphosphate hydrolases"/>
    <property type="match status" value="1"/>
</dbReference>
<dbReference type="AlphaFoldDB" id="A0A6A6X7Z4"/>
<dbReference type="GO" id="GO:0016887">
    <property type="term" value="F:ATP hydrolysis activity"/>
    <property type="evidence" value="ECO:0007669"/>
    <property type="project" value="InterPro"/>
</dbReference>
<dbReference type="SUPFAM" id="SSF52540">
    <property type="entry name" value="P-loop containing nucleoside triphosphate hydrolases"/>
    <property type="match status" value="1"/>
</dbReference>
<accession>A0A6A6X7Z4</accession>
<dbReference type="PANTHER" id="PTHR46411">
    <property type="entry name" value="FAMILY ATPASE, PUTATIVE-RELATED"/>
    <property type="match status" value="1"/>
</dbReference>
<proteinExistence type="predicted"/>
<dbReference type="Pfam" id="PF00004">
    <property type="entry name" value="AAA"/>
    <property type="match status" value="1"/>
</dbReference>
<keyword evidence="2" id="KW-0378">Hydrolase</keyword>
<dbReference type="GO" id="GO:0005524">
    <property type="term" value="F:ATP binding"/>
    <property type="evidence" value="ECO:0007669"/>
    <property type="project" value="InterPro"/>
</dbReference>
<dbReference type="Proteomes" id="UP000799757">
    <property type="component" value="Unassembled WGS sequence"/>
</dbReference>
<evidence type="ECO:0000313" key="3">
    <source>
        <dbReference type="Proteomes" id="UP000799757"/>
    </source>
</evidence>
<feature type="domain" description="ATPase AAA-type core" evidence="1">
    <location>
        <begin position="339"/>
        <end position="456"/>
    </location>
</feature>
<sequence>MAENTRTPPGLEALANHLSFTLPQDTDPAESNDTARHAIIKYEIYSIIIQSPFLKNALSSILDGYLGMCCNMDRLIFNAPFEPFVHRWGALIAYIENHGLDEVTQEHMGLLHEVLKKEIGGTTKVFEDYVANGVLTHEHTWIVFQPDSTVALRLKSEAYVDGSEYTELPEFSGAQPINKLPIFPLEFHPGKKKVKLDRTERGKRFAAWRVIIIESNYDGLAIERTSDDNNLIHNKGRITVDTNRFCKQPDQFKTFTVPLSTSSKAPSDIAKLTNYQHMLCTQILCGRSIKSKKWCNNAFKNLVLPKTQKKLILALSKNQAASANNFDHVISGKEKGMILLISGLLGVGQILTAEAVSENMRVPLFMMSAGYLGLRPEEFEMNLENILEMVSKWKEILLIDECDVFLEARSIHEIDRNRLVSTFLRLPEYYQGTLFLLKDRADNMDPAFQSRFHLHMKQIKNLVKIAQLSALEDQKVLGKEHIVMVFAIEDGFKEEEAKY</sequence>
<evidence type="ECO:0000313" key="2">
    <source>
        <dbReference type="EMBL" id="KAF2792135.1"/>
    </source>
</evidence>
<evidence type="ECO:0000259" key="1">
    <source>
        <dbReference type="Pfam" id="PF00004"/>
    </source>
</evidence>
<name>A0A6A6X7Z4_9PLEO</name>
<organism evidence="2 3">
    <name type="scientific">Melanomma pulvis-pyrius CBS 109.77</name>
    <dbReference type="NCBI Taxonomy" id="1314802"/>
    <lineage>
        <taxon>Eukaryota</taxon>
        <taxon>Fungi</taxon>
        <taxon>Dikarya</taxon>
        <taxon>Ascomycota</taxon>
        <taxon>Pezizomycotina</taxon>
        <taxon>Dothideomycetes</taxon>
        <taxon>Pleosporomycetidae</taxon>
        <taxon>Pleosporales</taxon>
        <taxon>Melanommataceae</taxon>
        <taxon>Melanomma</taxon>
    </lineage>
</organism>